<evidence type="ECO:0000313" key="1">
    <source>
        <dbReference type="EMBL" id="PXF49240.1"/>
    </source>
</evidence>
<keyword evidence="2" id="KW-1185">Reference proteome</keyword>
<reference evidence="1 2" key="1">
    <citation type="journal article" date="2018" name="Mol. Biol. Evol.">
        <title>Analysis of the draft genome of the red seaweed Gracilariopsis chorda provides insights into genome size evolution in Rhodophyta.</title>
        <authorList>
            <person name="Lee J."/>
            <person name="Yang E.C."/>
            <person name="Graf L."/>
            <person name="Yang J.H."/>
            <person name="Qiu H."/>
            <person name="Zel Zion U."/>
            <person name="Chan C.X."/>
            <person name="Stephens T.G."/>
            <person name="Weber A.P.M."/>
            <person name="Boo G.H."/>
            <person name="Boo S.M."/>
            <person name="Kim K.M."/>
            <person name="Shin Y."/>
            <person name="Jung M."/>
            <person name="Lee S.J."/>
            <person name="Yim H.S."/>
            <person name="Lee J.H."/>
            <person name="Bhattacharya D."/>
            <person name="Yoon H.S."/>
        </authorList>
    </citation>
    <scope>NUCLEOTIDE SEQUENCE [LARGE SCALE GENOMIC DNA]</scope>
    <source>
        <strain evidence="1 2">SKKU-2015</strain>
        <tissue evidence="1">Whole body</tissue>
    </source>
</reference>
<proteinExistence type="predicted"/>
<comment type="caution">
    <text evidence="1">The sequence shown here is derived from an EMBL/GenBank/DDBJ whole genome shotgun (WGS) entry which is preliminary data.</text>
</comment>
<protein>
    <submittedName>
        <fullName evidence="1">Uncharacterized protein</fullName>
    </submittedName>
</protein>
<gene>
    <name evidence="1" type="ORF">BWQ96_01029</name>
</gene>
<sequence length="213" mass="23029">MKDTLAPSSPSHRPVSDEQRALIKRSIQTRLAIGHLCAIIAVSTLVNASFRPASALAPNAVVLLLCCIPLRTVLSLSEYITQPATQSGIQLALRASVLFSSNAIHVLATKASPPRLLSLIACSAIDVSASWLQMADNAKTPSLRPSALLFSLIYSVADVYLAAISAGVQPIINTLYPFLTIRFVLNVRALVISSRNIVWTEQWKRKTTSQSPR</sequence>
<evidence type="ECO:0000313" key="2">
    <source>
        <dbReference type="Proteomes" id="UP000247409"/>
    </source>
</evidence>
<name>A0A2V3J7G9_9FLOR</name>
<dbReference type="AlphaFoldDB" id="A0A2V3J7G9"/>
<dbReference type="EMBL" id="NBIV01000007">
    <property type="protein sequence ID" value="PXF49240.1"/>
    <property type="molecule type" value="Genomic_DNA"/>
</dbReference>
<dbReference type="Proteomes" id="UP000247409">
    <property type="component" value="Unassembled WGS sequence"/>
</dbReference>
<organism evidence="1 2">
    <name type="scientific">Gracilariopsis chorda</name>
    <dbReference type="NCBI Taxonomy" id="448386"/>
    <lineage>
        <taxon>Eukaryota</taxon>
        <taxon>Rhodophyta</taxon>
        <taxon>Florideophyceae</taxon>
        <taxon>Rhodymeniophycidae</taxon>
        <taxon>Gracilariales</taxon>
        <taxon>Gracilariaceae</taxon>
        <taxon>Gracilariopsis</taxon>
    </lineage>
</organism>
<accession>A0A2V3J7G9</accession>